<dbReference type="PANTHER" id="PTHR31099">
    <property type="entry name" value="OS06G0165300 PROTEIN"/>
    <property type="match status" value="1"/>
</dbReference>
<accession>A0ABU6RM09</accession>
<protein>
    <recommendedName>
        <fullName evidence="2">Transposase (putative) gypsy type domain-containing protein</fullName>
    </recommendedName>
</protein>
<sequence>MEGNRLTDENGKPIVPVARDDPYSWVKGEVREIVSLFTDEESVRELGDPSLWVRAGSEVRVQFLPCSVEDRVFHKGEGWEYFYMYTTVLLDLGVRFPFSQFEYGVLSQLKCSPSQIHPNAWAFIRGFEVLMDYVGQEPLLEDFKQMYVRVSSPEDQFPFFVDEFLLEQFLLYWYSEPVQILGMNDVDEESGMVVDFLDQYLCSKKPLFLNMLLKGDDRGLKNFFKMRNERELSTSNVVKSEQGVVVNQPSVKRKSISVKSRRAEEGTSEKGKVINLTSSKCCGEEVSLDKMKMFTENQKKLHGYIGAEDLSSLLPEHYPLPVVDEEPFQSKADFYLIESISDVGRAQFIQVYVARMLCIGRYEKLKARKEAEQKKGEVWSLKREVAQKDKELLELKEDNRILSGKVQSLEKDKTDLESRVVELCGQKKEAEISKENHGYDMLIVGFERARRHAEFLFPEAKFDRLDPVKVVHNGALIDDDEVDAEGGGDHDPEA</sequence>
<name>A0ABU6RM09_9FABA</name>
<evidence type="ECO:0000259" key="2">
    <source>
        <dbReference type="Pfam" id="PF04195"/>
    </source>
</evidence>
<dbReference type="InterPro" id="IPR007321">
    <property type="entry name" value="Transposase_28"/>
</dbReference>
<proteinExistence type="predicted"/>
<reference evidence="3 4" key="1">
    <citation type="journal article" date="2023" name="Plants (Basel)">
        <title>Bridging the Gap: Combining Genomics and Transcriptomics Approaches to Understand Stylosanthes scabra, an Orphan Legume from the Brazilian Caatinga.</title>
        <authorList>
            <person name="Ferreira-Neto J.R.C."/>
            <person name="da Silva M.D."/>
            <person name="Binneck E."/>
            <person name="de Melo N.F."/>
            <person name="da Silva R.H."/>
            <person name="de Melo A.L.T.M."/>
            <person name="Pandolfi V."/>
            <person name="Bustamante F.O."/>
            <person name="Brasileiro-Vidal A.C."/>
            <person name="Benko-Iseppon A.M."/>
        </authorList>
    </citation>
    <scope>NUCLEOTIDE SEQUENCE [LARGE SCALE GENOMIC DNA]</scope>
    <source>
        <tissue evidence="3">Leaves</tissue>
    </source>
</reference>
<organism evidence="3 4">
    <name type="scientific">Stylosanthes scabra</name>
    <dbReference type="NCBI Taxonomy" id="79078"/>
    <lineage>
        <taxon>Eukaryota</taxon>
        <taxon>Viridiplantae</taxon>
        <taxon>Streptophyta</taxon>
        <taxon>Embryophyta</taxon>
        <taxon>Tracheophyta</taxon>
        <taxon>Spermatophyta</taxon>
        <taxon>Magnoliopsida</taxon>
        <taxon>eudicotyledons</taxon>
        <taxon>Gunneridae</taxon>
        <taxon>Pentapetalae</taxon>
        <taxon>rosids</taxon>
        <taxon>fabids</taxon>
        <taxon>Fabales</taxon>
        <taxon>Fabaceae</taxon>
        <taxon>Papilionoideae</taxon>
        <taxon>50 kb inversion clade</taxon>
        <taxon>dalbergioids sensu lato</taxon>
        <taxon>Dalbergieae</taxon>
        <taxon>Pterocarpus clade</taxon>
        <taxon>Stylosanthes</taxon>
    </lineage>
</organism>
<gene>
    <name evidence="3" type="ORF">PIB30_064611</name>
</gene>
<keyword evidence="4" id="KW-1185">Reference proteome</keyword>
<dbReference type="PANTHER" id="PTHR31099:SF28">
    <property type="entry name" value="F5J5.12"/>
    <property type="match status" value="1"/>
</dbReference>
<evidence type="ECO:0000256" key="1">
    <source>
        <dbReference type="SAM" id="Coils"/>
    </source>
</evidence>
<comment type="caution">
    <text evidence="3">The sequence shown here is derived from an EMBL/GenBank/DDBJ whole genome shotgun (WGS) entry which is preliminary data.</text>
</comment>
<evidence type="ECO:0000313" key="3">
    <source>
        <dbReference type="EMBL" id="MED6125037.1"/>
    </source>
</evidence>
<feature type="coiled-coil region" evidence="1">
    <location>
        <begin position="378"/>
        <end position="426"/>
    </location>
</feature>
<dbReference type="Pfam" id="PF04195">
    <property type="entry name" value="Transposase_28"/>
    <property type="match status" value="1"/>
</dbReference>
<evidence type="ECO:0000313" key="4">
    <source>
        <dbReference type="Proteomes" id="UP001341840"/>
    </source>
</evidence>
<feature type="domain" description="Transposase (putative) gypsy type" evidence="2">
    <location>
        <begin position="91"/>
        <end position="147"/>
    </location>
</feature>
<keyword evidence="1" id="KW-0175">Coiled coil</keyword>
<dbReference type="Proteomes" id="UP001341840">
    <property type="component" value="Unassembled WGS sequence"/>
</dbReference>
<dbReference type="EMBL" id="JASCZI010030840">
    <property type="protein sequence ID" value="MED6125037.1"/>
    <property type="molecule type" value="Genomic_DNA"/>
</dbReference>